<dbReference type="EMBL" id="VLNY01000006">
    <property type="protein sequence ID" value="KAA0022182.1"/>
    <property type="molecule type" value="Genomic_DNA"/>
</dbReference>
<dbReference type="Proteomes" id="UP000322244">
    <property type="component" value="Unassembled WGS sequence"/>
</dbReference>
<dbReference type="InterPro" id="IPR054126">
    <property type="entry name" value="CprB_TetR_C"/>
</dbReference>
<proteinExistence type="predicted"/>
<dbReference type="Pfam" id="PF21935">
    <property type="entry name" value="TetR_C_45"/>
    <property type="match status" value="1"/>
</dbReference>
<dbReference type="InterPro" id="IPR050109">
    <property type="entry name" value="HTH-type_TetR-like_transc_reg"/>
</dbReference>
<evidence type="ECO:0000259" key="5">
    <source>
        <dbReference type="PROSITE" id="PS50977"/>
    </source>
</evidence>
<dbReference type="PANTHER" id="PTHR30055:SF234">
    <property type="entry name" value="HTH-TYPE TRANSCRIPTIONAL REGULATOR BETI"/>
    <property type="match status" value="1"/>
</dbReference>
<keyword evidence="7" id="KW-1185">Reference proteome</keyword>
<dbReference type="Pfam" id="PF00440">
    <property type="entry name" value="TetR_N"/>
    <property type="match status" value="1"/>
</dbReference>
<dbReference type="PROSITE" id="PS50977">
    <property type="entry name" value="HTH_TETR_2"/>
    <property type="match status" value="1"/>
</dbReference>
<name>A0A5A7SAH3_9NOCA</name>
<accession>A0A5A7SAH3</accession>
<evidence type="ECO:0000256" key="4">
    <source>
        <dbReference type="PROSITE-ProRule" id="PRU00335"/>
    </source>
</evidence>
<dbReference type="SUPFAM" id="SSF46689">
    <property type="entry name" value="Homeodomain-like"/>
    <property type="match status" value="1"/>
</dbReference>
<dbReference type="InterPro" id="IPR001647">
    <property type="entry name" value="HTH_TetR"/>
</dbReference>
<dbReference type="PRINTS" id="PR00455">
    <property type="entry name" value="HTHTETR"/>
</dbReference>
<dbReference type="PANTHER" id="PTHR30055">
    <property type="entry name" value="HTH-TYPE TRANSCRIPTIONAL REGULATOR RUTR"/>
    <property type="match status" value="1"/>
</dbReference>
<feature type="DNA-binding region" description="H-T-H motif" evidence="4">
    <location>
        <begin position="37"/>
        <end position="56"/>
    </location>
</feature>
<evidence type="ECO:0000313" key="6">
    <source>
        <dbReference type="EMBL" id="KAA0022182.1"/>
    </source>
</evidence>
<dbReference type="OrthoDB" id="3237195at2"/>
<comment type="caution">
    <text evidence="6">The sequence shown here is derived from an EMBL/GenBank/DDBJ whole genome shotgun (WGS) entry which is preliminary data.</text>
</comment>
<keyword evidence="3" id="KW-0804">Transcription</keyword>
<evidence type="ECO:0000256" key="3">
    <source>
        <dbReference type="ARBA" id="ARBA00023163"/>
    </source>
</evidence>
<evidence type="ECO:0000313" key="7">
    <source>
        <dbReference type="Proteomes" id="UP000322244"/>
    </source>
</evidence>
<dbReference type="SUPFAM" id="SSF48498">
    <property type="entry name" value="Tetracyclin repressor-like, C-terminal domain"/>
    <property type="match status" value="1"/>
</dbReference>
<evidence type="ECO:0000256" key="1">
    <source>
        <dbReference type="ARBA" id="ARBA00023015"/>
    </source>
</evidence>
<dbReference type="InterPro" id="IPR036271">
    <property type="entry name" value="Tet_transcr_reg_TetR-rel_C_sf"/>
</dbReference>
<dbReference type="GO" id="GO:0000976">
    <property type="term" value="F:transcription cis-regulatory region binding"/>
    <property type="evidence" value="ECO:0007669"/>
    <property type="project" value="TreeGrafter"/>
</dbReference>
<dbReference type="GO" id="GO:0003700">
    <property type="term" value="F:DNA-binding transcription factor activity"/>
    <property type="evidence" value="ECO:0007669"/>
    <property type="project" value="TreeGrafter"/>
</dbReference>
<feature type="domain" description="HTH tetR-type" evidence="5">
    <location>
        <begin position="14"/>
        <end position="74"/>
    </location>
</feature>
<gene>
    <name evidence="6" type="ORF">FOY51_14390</name>
</gene>
<dbReference type="InterPro" id="IPR009057">
    <property type="entry name" value="Homeodomain-like_sf"/>
</dbReference>
<dbReference type="Gene3D" id="1.10.357.10">
    <property type="entry name" value="Tetracycline Repressor, domain 2"/>
    <property type="match status" value="1"/>
</dbReference>
<keyword evidence="1" id="KW-0805">Transcription regulation</keyword>
<evidence type="ECO:0000256" key="2">
    <source>
        <dbReference type="ARBA" id="ARBA00023125"/>
    </source>
</evidence>
<organism evidence="6 7">
    <name type="scientific">Antrihabitans cavernicola</name>
    <dbReference type="NCBI Taxonomy" id="2495913"/>
    <lineage>
        <taxon>Bacteria</taxon>
        <taxon>Bacillati</taxon>
        <taxon>Actinomycetota</taxon>
        <taxon>Actinomycetes</taxon>
        <taxon>Mycobacteriales</taxon>
        <taxon>Nocardiaceae</taxon>
        <taxon>Antrihabitans</taxon>
    </lineage>
</organism>
<reference evidence="6 7" key="1">
    <citation type="submission" date="2019-07" db="EMBL/GenBank/DDBJ databases">
        <title>Rhodococcus cavernicolus sp. nov., isolated from a cave.</title>
        <authorList>
            <person name="Lee S.D."/>
        </authorList>
    </citation>
    <scope>NUCLEOTIDE SEQUENCE [LARGE SCALE GENOMIC DNA]</scope>
    <source>
        <strain evidence="6 7">C1-24</strain>
    </source>
</reference>
<dbReference type="AlphaFoldDB" id="A0A5A7SAH3"/>
<sequence length="222" mass="24213">MSKLSSVEKKSRADTTRERVVAAAALEFATKGFHRTNLSDIADRCDITKASLYHYFPSKHDLAIVLITLQRADAKTAVDSVVTHGIPALESAVDISFVIARELTDSPLGRAGLRLTEEIGRDAGIYHEVRMEWESSFTPLLAKAAAEGDVTSDYPASFLARVVSSLFVGLLNSAPGCDADELIRDLQRAWLIILPGIVPPDKIAYFTQFVGRRAEVRAPTAL</sequence>
<protein>
    <submittedName>
        <fullName evidence="6">TetR/AcrR family transcriptional regulator</fullName>
    </submittedName>
</protein>
<keyword evidence="2 4" id="KW-0238">DNA-binding</keyword>